<dbReference type="GO" id="GO:0016540">
    <property type="term" value="P:protein autoprocessing"/>
    <property type="evidence" value="ECO:0007669"/>
    <property type="project" value="InterPro"/>
</dbReference>
<dbReference type="PANTHER" id="PTHR46706">
    <property type="entry name" value="PROTEIN QUA-1-RELATED"/>
    <property type="match status" value="1"/>
</dbReference>
<feature type="compositionally biased region" description="Gly residues" evidence="1">
    <location>
        <begin position="758"/>
        <end position="774"/>
    </location>
</feature>
<accession>A0A9P1N5P9</accession>
<dbReference type="InterPro" id="IPR052140">
    <property type="entry name" value="Dev_Signal_Hedgehog-like"/>
</dbReference>
<dbReference type="PANTHER" id="PTHR46706:SF7">
    <property type="entry name" value="GROUNDHOG (HEDGEHOG-LIKE FAMILY)-RELATED"/>
    <property type="match status" value="1"/>
</dbReference>
<reference evidence="5" key="1">
    <citation type="submission" date="2022-11" db="EMBL/GenBank/DDBJ databases">
        <authorList>
            <person name="Kikuchi T."/>
        </authorList>
    </citation>
    <scope>NUCLEOTIDE SEQUENCE</scope>
    <source>
        <strain evidence="5">PS1010</strain>
    </source>
</reference>
<dbReference type="InterPro" id="IPR036844">
    <property type="entry name" value="Hint_dom_sf"/>
</dbReference>
<proteinExistence type="predicted"/>
<feature type="domain" description="Hint" evidence="3">
    <location>
        <begin position="1002"/>
        <end position="1046"/>
    </location>
</feature>
<feature type="chain" id="PRO_5040419633" description="Ground-like domain-containing protein" evidence="2">
    <location>
        <begin position="23"/>
        <end position="1097"/>
    </location>
</feature>
<sequence length="1097" mass="123187">MKNRHHIFVVFLITFLISTIYCARKSKGKFKASGNGNTNSQPSNFCFWNQTSSWTLPYQSVTVECCDFELKKMMTDAINVAQTTPKLGDLAKYIQRRAQLHYQLSFEVIISSKTFAISSHYHGTHSCKIFDGNRYYLIYETPRKYKPFDIKIEDYLATIDSSDPLGSSKIENSRGDFIDIRQDPTAGDDLSIQPEVDIILQYPNKFAQHDPKEDIVRKFEEAEKRAKLEMEKLMESLTDITIQALESNATVVHKEVFSNLTINGNVTDFELPNPAPIPRNFVNLRKRDSLPDNTHCDKKKNDGNICCDGRLASTMRDAMMQMATSPDFGPGTESIIASVIQKKIQMRFEKSFEVLVSQDDFVIKTSYIGDNICKFQNRGFFIAAYATPKQYDVEEKQKEAKFAATMNDEPLGSNKTSFDNQAAWHTELKLYPSGDRAGYPIGSHCAETRTGSKCCSLIMFNAMNTAYNKHVNKDNFDPYDMRKLATEIQWNVEEVFQYSAEVIVSFDDFVYATHLDNNYTCKYRVDKYYMLAYLTPAQPRDERQQKEYGNEPDAEIVQPVYTETPYSYQLQIQSQQIQQQVEQVPAPIVLQYYNPQSYQQFQPMFHQPWYQNSFERVKRQIGESPYPPHRPSYNDIGSAKSFNCPAGLSGLSGLACCDGGLQFEANKVIDQAKQSPNFDKHNTRDLAKLMTRAVQKRFGTTFESVIAEADFSWGTNKFNQNSCKIDNNGYSALTYQSSTKPPPSSDFIDIPNDPTLGGPTGSSGGGGGGGGGEGGDGDEVSNNSDNGGANDDQAADRAGGFAANGASANGGTANGGVANPAGNLPAPAFQDDLGAVFINGENDLGASAFANGANDLQGAAFVNDVNDLGAAWLARNDDFGLFGWPAALRDACFSVDTWLTTPTGKKRMDELDVGDYVLTANRNRTFFARITMWIHREPETLHEFITIMTTYGKTLRMTRHHFMFRNKCAEMFDRYIDILPADSEAVFAEQLKVDDCVIVVTRGRFEQQKIQEIFTVERKGIFSPLTANGRIIVNDMLASCYSEFPQSTIQITYFWTAHKIRRQILKAFDNLTHGIIEIPNLTSLSKDILRLILPIRK</sequence>
<dbReference type="EMBL" id="CANHGI010000005">
    <property type="protein sequence ID" value="CAI5452063.1"/>
    <property type="molecule type" value="Genomic_DNA"/>
</dbReference>
<dbReference type="InterPro" id="IPR003587">
    <property type="entry name" value="Hint_dom_N"/>
</dbReference>
<dbReference type="Pfam" id="PF01079">
    <property type="entry name" value="Hint"/>
    <property type="match status" value="1"/>
</dbReference>
<dbReference type="CDD" id="cd00081">
    <property type="entry name" value="Hint"/>
    <property type="match status" value="1"/>
</dbReference>
<evidence type="ECO:0000256" key="1">
    <source>
        <dbReference type="SAM" id="MobiDB-lite"/>
    </source>
</evidence>
<keyword evidence="6" id="KW-1185">Reference proteome</keyword>
<dbReference type="SMART" id="SM00306">
    <property type="entry name" value="HintN"/>
    <property type="match status" value="1"/>
</dbReference>
<keyword evidence="2" id="KW-0732">Signal</keyword>
<name>A0A9P1N5P9_9PELO</name>
<organism evidence="5 6">
    <name type="scientific">Caenorhabditis angaria</name>
    <dbReference type="NCBI Taxonomy" id="860376"/>
    <lineage>
        <taxon>Eukaryota</taxon>
        <taxon>Metazoa</taxon>
        <taxon>Ecdysozoa</taxon>
        <taxon>Nematoda</taxon>
        <taxon>Chromadorea</taxon>
        <taxon>Rhabditida</taxon>
        <taxon>Rhabditina</taxon>
        <taxon>Rhabditomorpha</taxon>
        <taxon>Rhabditoidea</taxon>
        <taxon>Rhabditidae</taxon>
        <taxon>Peloderinae</taxon>
        <taxon>Caenorhabditis</taxon>
    </lineage>
</organism>
<evidence type="ECO:0000259" key="4">
    <source>
        <dbReference type="SMART" id="SM00306"/>
    </source>
</evidence>
<comment type="caution">
    <text evidence="5">The sequence shown here is derived from an EMBL/GenBank/DDBJ whole genome shotgun (WGS) entry which is preliminary data.</text>
</comment>
<dbReference type="Gene3D" id="2.170.16.10">
    <property type="entry name" value="Hedgehog/Intein (Hint) domain"/>
    <property type="match status" value="1"/>
</dbReference>
<dbReference type="SMART" id="SM00305">
    <property type="entry name" value="HintC"/>
    <property type="match status" value="1"/>
</dbReference>
<evidence type="ECO:0000256" key="2">
    <source>
        <dbReference type="SAM" id="SignalP"/>
    </source>
</evidence>
<feature type="signal peptide" evidence="2">
    <location>
        <begin position="1"/>
        <end position="22"/>
    </location>
</feature>
<dbReference type="SUPFAM" id="SSF51294">
    <property type="entry name" value="Hedgehog/intein (Hint) domain"/>
    <property type="match status" value="1"/>
</dbReference>
<dbReference type="InterPro" id="IPR007284">
    <property type="entry name" value="Ground-like_dom"/>
</dbReference>
<evidence type="ECO:0000313" key="6">
    <source>
        <dbReference type="Proteomes" id="UP001152747"/>
    </source>
</evidence>
<feature type="compositionally biased region" description="Low complexity" evidence="1">
    <location>
        <begin position="782"/>
        <end position="803"/>
    </location>
</feature>
<dbReference type="InterPro" id="IPR001767">
    <property type="entry name" value="Hedgehog_Hint"/>
</dbReference>
<dbReference type="Proteomes" id="UP001152747">
    <property type="component" value="Unassembled WGS sequence"/>
</dbReference>
<feature type="region of interest" description="Disordered" evidence="1">
    <location>
        <begin position="734"/>
        <end position="803"/>
    </location>
</feature>
<dbReference type="Pfam" id="PF04155">
    <property type="entry name" value="Ground-like"/>
    <property type="match status" value="4"/>
</dbReference>
<dbReference type="OrthoDB" id="5212at2759"/>
<evidence type="ECO:0000259" key="3">
    <source>
        <dbReference type="SMART" id="SM00305"/>
    </source>
</evidence>
<dbReference type="InterPro" id="IPR006141">
    <property type="entry name" value="Intein_N"/>
</dbReference>
<dbReference type="PROSITE" id="PS50817">
    <property type="entry name" value="INTEIN_N_TER"/>
    <property type="match status" value="1"/>
</dbReference>
<evidence type="ECO:0008006" key="7">
    <source>
        <dbReference type="Google" id="ProtNLM"/>
    </source>
</evidence>
<dbReference type="AlphaFoldDB" id="A0A9P1N5P9"/>
<gene>
    <name evidence="5" type="ORF">CAMP_LOCUS14700</name>
</gene>
<dbReference type="InterPro" id="IPR003586">
    <property type="entry name" value="Hint_dom_C"/>
</dbReference>
<evidence type="ECO:0000313" key="5">
    <source>
        <dbReference type="EMBL" id="CAI5452063.1"/>
    </source>
</evidence>
<dbReference type="GO" id="GO:0016539">
    <property type="term" value="P:intein-mediated protein splicing"/>
    <property type="evidence" value="ECO:0007669"/>
    <property type="project" value="InterPro"/>
</dbReference>
<protein>
    <recommendedName>
        <fullName evidence="7">Ground-like domain-containing protein</fullName>
    </recommendedName>
</protein>
<feature type="domain" description="Hint" evidence="4">
    <location>
        <begin position="890"/>
        <end position="1001"/>
    </location>
</feature>